<proteinExistence type="predicted"/>
<evidence type="ECO:0008006" key="4">
    <source>
        <dbReference type="Google" id="ProtNLM"/>
    </source>
</evidence>
<comment type="caution">
    <text evidence="2">The sequence shown here is derived from an EMBL/GenBank/DDBJ whole genome shotgun (WGS) entry which is preliminary data.</text>
</comment>
<evidence type="ECO:0000313" key="3">
    <source>
        <dbReference type="Proteomes" id="UP000785679"/>
    </source>
</evidence>
<accession>A0A8J8P4K2</accession>
<keyword evidence="3" id="KW-1185">Reference proteome</keyword>
<gene>
    <name evidence="2" type="ORF">FGO68_gene11103</name>
</gene>
<dbReference type="OrthoDB" id="327433at2759"/>
<feature type="transmembrane region" description="Helical" evidence="1">
    <location>
        <begin position="135"/>
        <end position="161"/>
    </location>
</feature>
<feature type="transmembrane region" description="Helical" evidence="1">
    <location>
        <begin position="190"/>
        <end position="213"/>
    </location>
</feature>
<sequence length="441" mass="51045">MDLLQTGLWLPQLFYSEEDLDGEDDFALNAYFDLNGFSSTRLMNNGGSALVFLMYHIAIHTIYIIIRFLTSRQCHRQQNVQKHNIVQEIIIKNESWLIPVLGRNDKIFHTAVCAFGIVEYYQSHLQILTIQLGDMIGITISLTYLGLIVPIGIVCISKVLYSSIENKVIQTKKFNDTYGALIDEMNHEGLIALFWSVLIMLRWIFTLLILVVLRDFLSLQVSLLFIINIIWHSLLLLGKPFLQSHKNYISSFNESLISLYLYFMITLTDINKASYLRETLALCLLSIVIFAIAINFIIALVIIFKGLKQSNACRKQVVMARKYPLNSKIIAMGQVKKLTSQQLQLQPEELQVEDFEDPENLKQIVEKMEEQKTNKKRTSRKKLKKKQSKFQVADTQLESSVSISEFLDVKEQPHKKEKGRIDRRFLPYENSKILQQQSYAY</sequence>
<feature type="transmembrane region" description="Helical" evidence="1">
    <location>
        <begin position="249"/>
        <end position="267"/>
    </location>
</feature>
<feature type="transmembrane region" description="Helical" evidence="1">
    <location>
        <begin position="107"/>
        <end position="123"/>
    </location>
</feature>
<feature type="transmembrane region" description="Helical" evidence="1">
    <location>
        <begin position="49"/>
        <end position="69"/>
    </location>
</feature>
<keyword evidence="1" id="KW-0812">Transmembrane</keyword>
<evidence type="ECO:0000313" key="2">
    <source>
        <dbReference type="EMBL" id="TNV86848.1"/>
    </source>
</evidence>
<dbReference type="Proteomes" id="UP000785679">
    <property type="component" value="Unassembled WGS sequence"/>
</dbReference>
<evidence type="ECO:0000256" key="1">
    <source>
        <dbReference type="SAM" id="Phobius"/>
    </source>
</evidence>
<protein>
    <recommendedName>
        <fullName evidence="4">TRP C-terminal domain-containing protein</fullName>
    </recommendedName>
</protein>
<feature type="transmembrane region" description="Helical" evidence="1">
    <location>
        <begin position="279"/>
        <end position="304"/>
    </location>
</feature>
<dbReference type="AlphaFoldDB" id="A0A8J8P4K2"/>
<feature type="transmembrane region" description="Helical" evidence="1">
    <location>
        <begin position="219"/>
        <end position="237"/>
    </location>
</feature>
<dbReference type="EMBL" id="RRYP01000795">
    <property type="protein sequence ID" value="TNV86848.1"/>
    <property type="molecule type" value="Genomic_DNA"/>
</dbReference>
<name>A0A8J8P4K2_HALGN</name>
<keyword evidence="1" id="KW-0472">Membrane</keyword>
<keyword evidence="1" id="KW-1133">Transmembrane helix</keyword>
<reference evidence="2" key="1">
    <citation type="submission" date="2019-06" db="EMBL/GenBank/DDBJ databases">
        <authorList>
            <person name="Zheng W."/>
        </authorList>
    </citation>
    <scope>NUCLEOTIDE SEQUENCE</scope>
    <source>
        <strain evidence="2">QDHG01</strain>
    </source>
</reference>
<organism evidence="2 3">
    <name type="scientific">Halteria grandinella</name>
    <dbReference type="NCBI Taxonomy" id="5974"/>
    <lineage>
        <taxon>Eukaryota</taxon>
        <taxon>Sar</taxon>
        <taxon>Alveolata</taxon>
        <taxon>Ciliophora</taxon>
        <taxon>Intramacronucleata</taxon>
        <taxon>Spirotrichea</taxon>
        <taxon>Stichotrichia</taxon>
        <taxon>Sporadotrichida</taxon>
        <taxon>Halteriidae</taxon>
        <taxon>Halteria</taxon>
    </lineage>
</organism>